<accession>A0A8B9NEY8</accession>
<evidence type="ECO:0000256" key="1">
    <source>
        <dbReference type="SAM" id="Phobius"/>
    </source>
</evidence>
<keyword evidence="1" id="KW-1133">Transmembrane helix</keyword>
<reference evidence="2" key="1">
    <citation type="submission" date="2025-08" db="UniProtKB">
        <authorList>
            <consortium name="Ensembl"/>
        </authorList>
    </citation>
    <scope>IDENTIFICATION</scope>
</reference>
<evidence type="ECO:0000313" key="3">
    <source>
        <dbReference type="Proteomes" id="UP000694541"/>
    </source>
</evidence>
<keyword evidence="1" id="KW-0812">Transmembrane</keyword>
<keyword evidence="1" id="KW-0472">Membrane</keyword>
<dbReference type="AlphaFoldDB" id="A0A8B9NEY8"/>
<evidence type="ECO:0000313" key="2">
    <source>
        <dbReference type="Ensembl" id="ENSANIP00000021960.1"/>
    </source>
</evidence>
<keyword evidence="3" id="KW-1185">Reference proteome</keyword>
<reference evidence="2" key="2">
    <citation type="submission" date="2025-09" db="UniProtKB">
        <authorList>
            <consortium name="Ensembl"/>
        </authorList>
    </citation>
    <scope>IDENTIFICATION</scope>
</reference>
<organism evidence="2 3">
    <name type="scientific">Accipiter nisus</name>
    <name type="common">Eurasian sparrowhawk</name>
    <dbReference type="NCBI Taxonomy" id="211598"/>
    <lineage>
        <taxon>Eukaryota</taxon>
        <taxon>Metazoa</taxon>
        <taxon>Chordata</taxon>
        <taxon>Craniata</taxon>
        <taxon>Vertebrata</taxon>
        <taxon>Euteleostomi</taxon>
        <taxon>Archelosauria</taxon>
        <taxon>Archosauria</taxon>
        <taxon>Dinosauria</taxon>
        <taxon>Saurischia</taxon>
        <taxon>Theropoda</taxon>
        <taxon>Coelurosauria</taxon>
        <taxon>Aves</taxon>
        <taxon>Neognathae</taxon>
        <taxon>Neoaves</taxon>
        <taxon>Telluraves</taxon>
        <taxon>Accipitrimorphae</taxon>
        <taxon>Accipitriformes</taxon>
        <taxon>Accipitridae</taxon>
        <taxon>Accipitrinae</taxon>
        <taxon>Accipiter</taxon>
    </lineage>
</organism>
<feature type="transmembrane region" description="Helical" evidence="1">
    <location>
        <begin position="12"/>
        <end position="33"/>
    </location>
</feature>
<proteinExistence type="predicted"/>
<name>A0A8B9NEY8_9AVES</name>
<protein>
    <submittedName>
        <fullName evidence="2">Uncharacterized protein</fullName>
    </submittedName>
</protein>
<dbReference type="Ensembl" id="ENSANIT00000022686.1">
    <property type="protein sequence ID" value="ENSANIP00000021960.1"/>
    <property type="gene ID" value="ENSANIG00000014926.1"/>
</dbReference>
<sequence>MLHSADPCRPSLLPMFYVHLALCNGHFPLFFIYKATLTTKPPPAELSLTNSLRERCGQKNEDVISLKLDPARCFPFAVVPSLVCDHFWGTPRSPRTSPAASAEP</sequence>
<dbReference type="Proteomes" id="UP000694541">
    <property type="component" value="Unplaced"/>
</dbReference>